<feature type="transmembrane region" description="Helical" evidence="1">
    <location>
        <begin position="61"/>
        <end position="78"/>
    </location>
</feature>
<evidence type="ECO:0000313" key="3">
    <source>
        <dbReference type="Proteomes" id="UP000462014"/>
    </source>
</evidence>
<proteinExistence type="predicted"/>
<feature type="transmembrane region" description="Helical" evidence="1">
    <location>
        <begin position="173"/>
        <end position="193"/>
    </location>
</feature>
<feature type="transmembrane region" description="Helical" evidence="1">
    <location>
        <begin position="21"/>
        <end position="41"/>
    </location>
</feature>
<feature type="transmembrane region" description="Helical" evidence="1">
    <location>
        <begin position="364"/>
        <end position="385"/>
    </location>
</feature>
<sequence>MYLHPSFTAEKSQAAKVVSTVQPYVYACVFSSLCIIVGVIWDISWHTSIGRDGLFAPPHMVIYVGAVVSGVFSGYQVLRTSFFSPAEEKSQAVKFWGIFHGSLGALFCIWGAIAMLTSAPFDDWWHNTYGLDVTILSPPHTLLALGAIMIQFGTLVAVASSTNHLNINDSAKIHHWLFAIAAGVLVAGFFTVLSDYLSKHQMHRALFYQISSVIFPLFLIMVTRASNMKWAATATAAVYMSILLLMLWILPIFHAYPRLGPVLNHIDHYQAFNFPLLLVFPALAIDWIFYKFPNKKGWVKAAYSAILFLAVFFVVQWYFGTFLLTSTVARNSFFGGSSWYFGSDPDYAFRYAFRPEQVDSGFSLIKGLLIAAVFAVISAFVGYKWGSWMKKVQR</sequence>
<keyword evidence="1" id="KW-0812">Transmembrane</keyword>
<evidence type="ECO:0000313" key="2">
    <source>
        <dbReference type="EMBL" id="MVN20510.1"/>
    </source>
</evidence>
<accession>A0A7K1STW5</accession>
<dbReference type="Proteomes" id="UP000462014">
    <property type="component" value="Unassembled WGS sequence"/>
</dbReference>
<feature type="transmembrane region" description="Helical" evidence="1">
    <location>
        <begin position="230"/>
        <end position="250"/>
    </location>
</feature>
<feature type="transmembrane region" description="Helical" evidence="1">
    <location>
        <begin position="141"/>
        <end position="161"/>
    </location>
</feature>
<keyword evidence="1" id="KW-0472">Membrane</keyword>
<evidence type="ECO:0000256" key="1">
    <source>
        <dbReference type="SAM" id="Phobius"/>
    </source>
</evidence>
<name>A0A7K1STW5_9SPHI</name>
<feature type="transmembrane region" description="Helical" evidence="1">
    <location>
        <begin position="205"/>
        <end position="223"/>
    </location>
</feature>
<comment type="caution">
    <text evidence="2">The sequence shown here is derived from an EMBL/GenBank/DDBJ whole genome shotgun (WGS) entry which is preliminary data.</text>
</comment>
<dbReference type="AlphaFoldDB" id="A0A7K1STW5"/>
<keyword evidence="1" id="KW-1133">Transmembrane helix</keyword>
<feature type="transmembrane region" description="Helical" evidence="1">
    <location>
        <begin position="301"/>
        <end position="319"/>
    </location>
</feature>
<feature type="transmembrane region" description="Helical" evidence="1">
    <location>
        <begin position="98"/>
        <end position="121"/>
    </location>
</feature>
<organism evidence="2 3">
    <name type="scientific">Mucilaginibacter arboris</name>
    <dbReference type="NCBI Taxonomy" id="2682090"/>
    <lineage>
        <taxon>Bacteria</taxon>
        <taxon>Pseudomonadati</taxon>
        <taxon>Bacteroidota</taxon>
        <taxon>Sphingobacteriia</taxon>
        <taxon>Sphingobacteriales</taxon>
        <taxon>Sphingobacteriaceae</taxon>
        <taxon>Mucilaginibacter</taxon>
    </lineage>
</organism>
<dbReference type="EMBL" id="WPIK01000002">
    <property type="protein sequence ID" value="MVN20510.1"/>
    <property type="molecule type" value="Genomic_DNA"/>
</dbReference>
<protein>
    <submittedName>
        <fullName evidence="2">Uncharacterized protein</fullName>
    </submittedName>
</protein>
<feature type="transmembrane region" description="Helical" evidence="1">
    <location>
        <begin position="270"/>
        <end position="289"/>
    </location>
</feature>
<keyword evidence="3" id="KW-1185">Reference proteome</keyword>
<gene>
    <name evidence="2" type="ORF">GO621_03050</name>
</gene>
<reference evidence="2 3" key="1">
    <citation type="submission" date="2019-12" db="EMBL/GenBank/DDBJ databases">
        <title>Mucilaginibacter sp. HMF7410 genome sequencing and assembly.</title>
        <authorList>
            <person name="Kang H."/>
            <person name="Cha I."/>
            <person name="Kim H."/>
            <person name="Joh K."/>
        </authorList>
    </citation>
    <scope>NUCLEOTIDE SEQUENCE [LARGE SCALE GENOMIC DNA]</scope>
    <source>
        <strain evidence="2 3">HMF7410</strain>
    </source>
</reference>